<gene>
    <name evidence="2" type="ORF">ENE75_19525</name>
</gene>
<protein>
    <recommendedName>
        <fullName evidence="1">Metallo-beta-lactamase domain-containing protein</fullName>
    </recommendedName>
</protein>
<evidence type="ECO:0000259" key="1">
    <source>
        <dbReference type="Pfam" id="PF12706"/>
    </source>
</evidence>
<dbReference type="Proteomes" id="UP000288178">
    <property type="component" value="Unassembled WGS sequence"/>
</dbReference>
<dbReference type="EMBL" id="SACT01000008">
    <property type="protein sequence ID" value="RVT49272.1"/>
    <property type="molecule type" value="Genomic_DNA"/>
</dbReference>
<name>A0A437JQX9_9BURK</name>
<dbReference type="InterPro" id="IPR036866">
    <property type="entry name" value="RibonucZ/Hydroxyglut_hydro"/>
</dbReference>
<organism evidence="2 3">
    <name type="scientific">Rubrivivax albus</name>
    <dbReference type="NCBI Taxonomy" id="2499835"/>
    <lineage>
        <taxon>Bacteria</taxon>
        <taxon>Pseudomonadati</taxon>
        <taxon>Pseudomonadota</taxon>
        <taxon>Betaproteobacteria</taxon>
        <taxon>Burkholderiales</taxon>
        <taxon>Sphaerotilaceae</taxon>
        <taxon>Rubrivivax</taxon>
    </lineage>
</organism>
<dbReference type="Gene3D" id="3.60.15.10">
    <property type="entry name" value="Ribonuclease Z/Hydroxyacylglutathione hydrolase-like"/>
    <property type="match status" value="1"/>
</dbReference>
<evidence type="ECO:0000313" key="2">
    <source>
        <dbReference type="EMBL" id="RVT49272.1"/>
    </source>
</evidence>
<dbReference type="RefSeq" id="WP_128200023.1">
    <property type="nucleotide sequence ID" value="NZ_SACT01000008.1"/>
</dbReference>
<keyword evidence="3" id="KW-1185">Reference proteome</keyword>
<accession>A0A437JQX9</accession>
<reference evidence="2 3" key="1">
    <citation type="submission" date="2019-01" db="EMBL/GenBank/DDBJ databases">
        <authorList>
            <person name="Chen W.-M."/>
        </authorList>
    </citation>
    <scope>NUCLEOTIDE SEQUENCE [LARGE SCALE GENOMIC DNA]</scope>
    <source>
        <strain evidence="2 3">ICH-3</strain>
    </source>
</reference>
<feature type="domain" description="Metallo-beta-lactamase" evidence="1">
    <location>
        <begin position="31"/>
        <end position="208"/>
    </location>
</feature>
<comment type="caution">
    <text evidence="2">The sequence shown here is derived from an EMBL/GenBank/DDBJ whole genome shotgun (WGS) entry which is preliminary data.</text>
</comment>
<dbReference type="AlphaFoldDB" id="A0A437JQX9"/>
<dbReference type="SUPFAM" id="SSF56281">
    <property type="entry name" value="Metallo-hydrolase/oxidoreductase"/>
    <property type="match status" value="1"/>
</dbReference>
<dbReference type="OrthoDB" id="9778305at2"/>
<dbReference type="Pfam" id="PF12706">
    <property type="entry name" value="Lactamase_B_2"/>
    <property type="match status" value="1"/>
</dbReference>
<sequence>MRLLALNGHARQQGPWRGALVVQAGDGTPGVLLDPTGALAARLETDTLLRRRAGLDQGPRAVVLTAARIDQVAGLIGLRHGQPIDLYTTPSIFEDLTTTVPVLPEVQRHCDVHWRLIPVAGDQARAEFRIGQQAGLGFTAVASRSAPSGRGPAAGAVLAGPALTLGIEDAASGRRMVWLRGRHRFGYGTGALLEGADLIAVGAESDEPDDALVDWLAGQAAPRKWLVGGNPAARGRLERLGIEQPRDGELFAA</sequence>
<dbReference type="InterPro" id="IPR001279">
    <property type="entry name" value="Metallo-B-lactamas"/>
</dbReference>
<proteinExistence type="predicted"/>
<evidence type="ECO:0000313" key="3">
    <source>
        <dbReference type="Proteomes" id="UP000288178"/>
    </source>
</evidence>